<comment type="caution">
    <text evidence="3">The sequence shown here is derived from an EMBL/GenBank/DDBJ whole genome shotgun (WGS) entry which is preliminary data.</text>
</comment>
<proteinExistence type="predicted"/>
<dbReference type="SMART" id="SM00448">
    <property type="entry name" value="REC"/>
    <property type="match status" value="1"/>
</dbReference>
<dbReference type="GO" id="GO:0000160">
    <property type="term" value="P:phosphorelay signal transduction system"/>
    <property type="evidence" value="ECO:0007669"/>
    <property type="project" value="InterPro"/>
</dbReference>
<organism evidence="3 4">
    <name type="scientific">Herbaspirillum frisingense GSF30</name>
    <dbReference type="NCBI Taxonomy" id="864073"/>
    <lineage>
        <taxon>Bacteria</taxon>
        <taxon>Pseudomonadati</taxon>
        <taxon>Pseudomonadota</taxon>
        <taxon>Betaproteobacteria</taxon>
        <taxon>Burkholderiales</taxon>
        <taxon>Oxalobacteraceae</taxon>
        <taxon>Herbaspirillum</taxon>
    </lineage>
</organism>
<dbReference type="AlphaFoldDB" id="A0AAI9N3B4"/>
<dbReference type="PROSITE" id="PS50110">
    <property type="entry name" value="RESPONSE_REGULATORY"/>
    <property type="match status" value="1"/>
</dbReference>
<dbReference type="RefSeq" id="WP_006464004.1">
    <property type="nucleotide sequence ID" value="NZ_AEEC02000018.1"/>
</dbReference>
<evidence type="ECO:0000259" key="2">
    <source>
        <dbReference type="PROSITE" id="PS50110"/>
    </source>
</evidence>
<protein>
    <submittedName>
        <fullName evidence="3">Sensory transduction regulatory protein</fullName>
    </submittedName>
</protein>
<evidence type="ECO:0000256" key="1">
    <source>
        <dbReference type="PROSITE-ProRule" id="PRU00169"/>
    </source>
</evidence>
<dbReference type="Gene3D" id="3.40.50.2300">
    <property type="match status" value="1"/>
</dbReference>
<dbReference type="InterPro" id="IPR052893">
    <property type="entry name" value="TCS_response_regulator"/>
</dbReference>
<dbReference type="PANTHER" id="PTHR44520:SF1">
    <property type="entry name" value="TWO-COMPONENT SYSTEM REGULATORY PROTEIN"/>
    <property type="match status" value="1"/>
</dbReference>
<dbReference type="PANTHER" id="PTHR44520">
    <property type="entry name" value="RESPONSE REGULATOR RCP1-RELATED"/>
    <property type="match status" value="1"/>
</dbReference>
<comment type="caution">
    <text evidence="1">Lacks conserved residue(s) required for the propagation of feature annotation.</text>
</comment>
<dbReference type="EMBL" id="AEEC02000018">
    <property type="protein sequence ID" value="EOA04177.1"/>
    <property type="molecule type" value="Genomic_DNA"/>
</dbReference>
<gene>
    <name evidence="3" type="ORF">HFRIS_013915</name>
</gene>
<evidence type="ECO:0000313" key="3">
    <source>
        <dbReference type="EMBL" id="EOA04177.1"/>
    </source>
</evidence>
<name>A0AAI9N3B4_9BURK</name>
<dbReference type="InterPro" id="IPR011006">
    <property type="entry name" value="CheY-like_superfamily"/>
</dbReference>
<dbReference type="Proteomes" id="UP000006772">
    <property type="component" value="Unassembled WGS sequence"/>
</dbReference>
<feature type="domain" description="Response regulatory" evidence="2">
    <location>
        <begin position="1"/>
        <end position="124"/>
    </location>
</feature>
<accession>A0AAI9N3B4</accession>
<reference evidence="3 4" key="1">
    <citation type="journal article" date="2013" name="Front. Microbiol.">
        <title>The genome of the endophytic bacterium H. frisingense GSF30(T) identifies diverse strategies in the Herbaspirillum genus to interact with plants.</title>
        <authorList>
            <person name="Straub D."/>
            <person name="Rothballer M."/>
            <person name="Hartmann A."/>
            <person name="Ludewig U."/>
        </authorList>
    </citation>
    <scope>NUCLEOTIDE SEQUENCE [LARGE SCALE GENOMIC DNA]</scope>
    <source>
        <strain evidence="3 4">GSF30</strain>
    </source>
</reference>
<dbReference type="InterPro" id="IPR001789">
    <property type="entry name" value="Sig_transdc_resp-reg_receiver"/>
</dbReference>
<sequence>MVDPSPESVELARFSLWRSKLDCAFGWFEDAEHTMESLLSPQAQSQPETLPIMIFIEPRLPRMEGLELLHLLRSHPSTQALPVVMFATSYDETDAARSRAAGASDYIVKPVDAREFMQVVSDTVARWLPADSQKAD</sequence>
<evidence type="ECO:0000313" key="4">
    <source>
        <dbReference type="Proteomes" id="UP000006772"/>
    </source>
</evidence>
<dbReference type="Pfam" id="PF00072">
    <property type="entry name" value="Response_reg"/>
    <property type="match status" value="1"/>
</dbReference>
<dbReference type="SUPFAM" id="SSF52172">
    <property type="entry name" value="CheY-like"/>
    <property type="match status" value="1"/>
</dbReference>